<dbReference type="NCBIfam" id="NF001908">
    <property type="entry name" value="PRK00668.1"/>
    <property type="match status" value="1"/>
</dbReference>
<feature type="binding site" evidence="12">
    <location>
        <position position="113"/>
    </location>
    <ligand>
        <name>ATP</name>
        <dbReference type="ChEBI" id="CHEBI:30616"/>
    </ligand>
</feature>
<comment type="catalytic activity">
    <reaction evidence="12">
        <text>a ribonucleoside 5'-diphosphate + ATP = a ribonucleoside 5'-triphosphate + ADP</text>
        <dbReference type="Rhea" id="RHEA:18113"/>
        <dbReference type="ChEBI" id="CHEBI:30616"/>
        <dbReference type="ChEBI" id="CHEBI:57930"/>
        <dbReference type="ChEBI" id="CHEBI:61557"/>
        <dbReference type="ChEBI" id="CHEBI:456216"/>
        <dbReference type="EC" id="2.7.4.6"/>
    </reaction>
</comment>
<dbReference type="InterPro" id="IPR001564">
    <property type="entry name" value="Nucleoside_diP_kinase"/>
</dbReference>
<accession>A0A1X1K7G9</accession>
<dbReference type="RefSeq" id="WP_084864758.1">
    <property type="nucleotide sequence ID" value="NZ_NCVH01000030.1"/>
</dbReference>
<feature type="binding site" evidence="12 13">
    <location>
        <position position="92"/>
    </location>
    <ligand>
        <name>ATP</name>
        <dbReference type="ChEBI" id="CHEBI:30616"/>
    </ligand>
</feature>
<protein>
    <recommendedName>
        <fullName evidence="4 12">Nucleoside diphosphate kinase</fullName>
        <shortName evidence="12">NDK</shortName>
        <shortName evidence="12">NDP kinase</shortName>
        <ecNumber evidence="3 12">2.7.4.6</ecNumber>
    </recommendedName>
    <alternativeName>
        <fullName evidence="12">Nucleoside-2-P kinase</fullName>
    </alternativeName>
</protein>
<keyword evidence="8 12" id="KW-0418">Kinase</keyword>
<dbReference type="GO" id="GO:0046872">
    <property type="term" value="F:metal ion binding"/>
    <property type="evidence" value="ECO:0007669"/>
    <property type="project" value="UniProtKB-KW"/>
</dbReference>
<keyword evidence="12" id="KW-0597">Phosphoprotein</keyword>
<evidence type="ECO:0000256" key="7">
    <source>
        <dbReference type="ARBA" id="ARBA00022741"/>
    </source>
</evidence>
<keyword evidence="5 12" id="KW-0808">Transferase</keyword>
<evidence type="ECO:0000259" key="16">
    <source>
        <dbReference type="SMART" id="SM00562"/>
    </source>
</evidence>
<evidence type="ECO:0000313" key="18">
    <source>
        <dbReference type="Proteomes" id="UP000193367"/>
    </source>
</evidence>
<evidence type="ECO:0000256" key="5">
    <source>
        <dbReference type="ARBA" id="ARBA00022679"/>
    </source>
</evidence>
<dbReference type="InterPro" id="IPR023005">
    <property type="entry name" value="Nucleoside_diP_kinase_AS"/>
</dbReference>
<evidence type="ECO:0000256" key="14">
    <source>
        <dbReference type="RuleBase" id="RU004011"/>
    </source>
</evidence>
<comment type="function">
    <text evidence="12">Major role in the synthesis of nucleoside triphosphates other than ATP. The ATP gamma phosphate is transferred to the NDP beta phosphate via a ping-pong mechanism, using a phosphorylated active-site intermediate.</text>
</comment>
<keyword evidence="11 12" id="KW-0546">Nucleotide metabolism</keyword>
<evidence type="ECO:0000256" key="13">
    <source>
        <dbReference type="PROSITE-ProRule" id="PRU00706"/>
    </source>
</evidence>
<dbReference type="Gene3D" id="3.30.70.141">
    <property type="entry name" value="Nucleoside diphosphate kinase-like domain"/>
    <property type="match status" value="1"/>
</dbReference>
<comment type="subunit">
    <text evidence="12">Homotetramer.</text>
</comment>
<dbReference type="Proteomes" id="UP000193367">
    <property type="component" value="Unassembled WGS sequence"/>
</dbReference>
<evidence type="ECO:0000256" key="1">
    <source>
        <dbReference type="ARBA" id="ARBA00001946"/>
    </source>
</evidence>
<dbReference type="InterPro" id="IPR034907">
    <property type="entry name" value="NDK-like_dom"/>
</dbReference>
<dbReference type="GO" id="GO:0004550">
    <property type="term" value="F:nucleoside diphosphate kinase activity"/>
    <property type="evidence" value="ECO:0007669"/>
    <property type="project" value="UniProtKB-UniRule"/>
</dbReference>
<sequence length="140" mass="15780">MEQTFFIIKPDGVKRGLVGEILQRMEQRGFKLEKLELRSTVSEALIDQHYQDLVEKSFYPPIRQFMTSGPVVVGILSGPKVIETWRTMMGATRPEEALPGTIRGDFAKAAGDNQAIQNVVHGSDSEESAKREIALWFEEK</sequence>
<dbReference type="PROSITE" id="PS51374">
    <property type="entry name" value="NDPK_LIKE"/>
    <property type="match status" value="1"/>
</dbReference>
<dbReference type="FunFam" id="3.30.70.141:FF:000003">
    <property type="entry name" value="Nucleoside diphosphate kinase"/>
    <property type="match status" value="1"/>
</dbReference>
<dbReference type="PROSITE" id="PS00469">
    <property type="entry name" value="NDPK"/>
    <property type="match status" value="1"/>
</dbReference>
<dbReference type="CDD" id="cd04413">
    <property type="entry name" value="NDPk_I"/>
    <property type="match status" value="1"/>
</dbReference>
<dbReference type="SMART" id="SM00562">
    <property type="entry name" value="NDK"/>
    <property type="match status" value="1"/>
</dbReference>
<dbReference type="InterPro" id="IPR036850">
    <property type="entry name" value="NDK-like_dom_sf"/>
</dbReference>
<comment type="caution">
    <text evidence="17">The sequence shown here is derived from an EMBL/GenBank/DDBJ whole genome shotgun (WGS) entry which is preliminary data.</text>
</comment>
<feature type="binding site" evidence="12 13">
    <location>
        <position position="9"/>
    </location>
    <ligand>
        <name>ATP</name>
        <dbReference type="ChEBI" id="CHEBI:30616"/>
    </ligand>
</feature>
<gene>
    <name evidence="12" type="primary">ndk</name>
    <name evidence="17" type="ORF">B7698_04355</name>
</gene>
<keyword evidence="10 12" id="KW-0460">Magnesium</keyword>
<keyword evidence="7 12" id="KW-0547">Nucleotide-binding</keyword>
<evidence type="ECO:0000256" key="2">
    <source>
        <dbReference type="ARBA" id="ARBA00008142"/>
    </source>
</evidence>
<dbReference type="GO" id="GO:0006183">
    <property type="term" value="P:GTP biosynthetic process"/>
    <property type="evidence" value="ECO:0007669"/>
    <property type="project" value="UniProtKB-UniRule"/>
</dbReference>
<feature type="binding site" evidence="13">
    <location>
        <position position="118"/>
    </location>
    <ligand>
        <name>ATP</name>
        <dbReference type="ChEBI" id="CHEBI:30616"/>
    </ligand>
</feature>
<dbReference type="GO" id="GO:0006241">
    <property type="term" value="P:CTP biosynthetic process"/>
    <property type="evidence" value="ECO:0007669"/>
    <property type="project" value="UniProtKB-UniRule"/>
</dbReference>
<dbReference type="PRINTS" id="PR01243">
    <property type="entry name" value="NUCDPKINASE"/>
</dbReference>
<feature type="active site" description="Pros-phosphohistidine intermediate" evidence="12 13">
    <location>
        <position position="121"/>
    </location>
</feature>
<evidence type="ECO:0000256" key="6">
    <source>
        <dbReference type="ARBA" id="ARBA00022723"/>
    </source>
</evidence>
<dbReference type="AlphaFoldDB" id="A0A1X1K7G9"/>
<comment type="cofactor">
    <cofactor evidence="1 12">
        <name>Mg(2+)</name>
        <dbReference type="ChEBI" id="CHEBI:18420"/>
    </cofactor>
</comment>
<dbReference type="SUPFAM" id="SSF54919">
    <property type="entry name" value="Nucleoside diphosphate kinase, NDK"/>
    <property type="match status" value="1"/>
</dbReference>
<feature type="binding site" evidence="12 13">
    <location>
        <position position="103"/>
    </location>
    <ligand>
        <name>ATP</name>
        <dbReference type="ChEBI" id="CHEBI:30616"/>
    </ligand>
</feature>
<evidence type="ECO:0000313" key="17">
    <source>
        <dbReference type="EMBL" id="ORO95305.1"/>
    </source>
</evidence>
<keyword evidence="9 12" id="KW-0067">ATP-binding</keyword>
<comment type="similarity">
    <text evidence="2 12 13 14">Belongs to the NDK family.</text>
</comment>
<dbReference type="GO" id="GO:0005524">
    <property type="term" value="F:ATP binding"/>
    <property type="evidence" value="ECO:0007669"/>
    <property type="project" value="UniProtKB-UniRule"/>
</dbReference>
<keyword evidence="12" id="KW-0963">Cytoplasm</keyword>
<comment type="subcellular location">
    <subcellularLocation>
        <location evidence="12">Cytoplasm</location>
    </subcellularLocation>
</comment>
<evidence type="ECO:0000256" key="12">
    <source>
        <dbReference type="HAMAP-Rule" id="MF_00451"/>
    </source>
</evidence>
<dbReference type="Pfam" id="PF00334">
    <property type="entry name" value="NDK"/>
    <property type="match status" value="1"/>
</dbReference>
<proteinExistence type="inferred from homology"/>
<dbReference type="PANTHER" id="PTHR11349">
    <property type="entry name" value="NUCLEOSIDE DIPHOSPHATE KINASE"/>
    <property type="match status" value="1"/>
</dbReference>
<feature type="domain" description="Nucleoside diphosphate kinase-like" evidence="16">
    <location>
        <begin position="1"/>
        <end position="140"/>
    </location>
</feature>
<evidence type="ECO:0000256" key="9">
    <source>
        <dbReference type="ARBA" id="ARBA00022840"/>
    </source>
</evidence>
<dbReference type="GO" id="GO:0006228">
    <property type="term" value="P:UTP biosynthetic process"/>
    <property type="evidence" value="ECO:0007669"/>
    <property type="project" value="UniProtKB-UniRule"/>
</dbReference>
<reference evidence="17 18" key="1">
    <citation type="journal article" date="2016" name="Eur. J. Clin. Microbiol. Infect. Dis.">
        <title>Whole genome sequencing as a tool for phylogenetic analysis of clinical strains of Mitis group streptococci.</title>
        <authorList>
            <person name="Rasmussen L.H."/>
            <person name="Dargis R."/>
            <person name="Hojholt K."/>
            <person name="Christensen J.J."/>
            <person name="Skovgaard O."/>
            <person name="Justesen U.S."/>
            <person name="Rosenvinge F.S."/>
            <person name="Moser C."/>
            <person name="Lukjancenko O."/>
            <person name="Rasmussen S."/>
            <person name="Nielsen X.C."/>
        </authorList>
    </citation>
    <scope>NUCLEOTIDE SEQUENCE [LARGE SCALE GENOMIC DNA]</scope>
    <source>
        <strain evidence="17 18">RH_17439_08</strain>
    </source>
</reference>
<evidence type="ECO:0000256" key="15">
    <source>
        <dbReference type="RuleBase" id="RU004013"/>
    </source>
</evidence>
<dbReference type="EMBL" id="NCVH01000030">
    <property type="protein sequence ID" value="ORO95305.1"/>
    <property type="molecule type" value="Genomic_DNA"/>
</dbReference>
<comment type="catalytic activity">
    <reaction evidence="12 15">
        <text>a 2'-deoxyribonucleoside 5'-diphosphate + ATP = a 2'-deoxyribonucleoside 5'-triphosphate + ADP</text>
        <dbReference type="Rhea" id="RHEA:44640"/>
        <dbReference type="ChEBI" id="CHEBI:30616"/>
        <dbReference type="ChEBI" id="CHEBI:61560"/>
        <dbReference type="ChEBI" id="CHEBI:73316"/>
        <dbReference type="ChEBI" id="CHEBI:456216"/>
        <dbReference type="EC" id="2.7.4.6"/>
    </reaction>
</comment>
<evidence type="ECO:0000256" key="10">
    <source>
        <dbReference type="ARBA" id="ARBA00022842"/>
    </source>
</evidence>
<dbReference type="GO" id="GO:0005737">
    <property type="term" value="C:cytoplasm"/>
    <property type="evidence" value="ECO:0007669"/>
    <property type="project" value="UniProtKB-SubCell"/>
</dbReference>
<evidence type="ECO:0000256" key="11">
    <source>
        <dbReference type="ARBA" id="ARBA00023080"/>
    </source>
</evidence>
<evidence type="ECO:0000256" key="3">
    <source>
        <dbReference type="ARBA" id="ARBA00012966"/>
    </source>
</evidence>
<dbReference type="HAMAP" id="MF_00451">
    <property type="entry name" value="NDP_kinase"/>
    <property type="match status" value="1"/>
</dbReference>
<feature type="binding site" evidence="12 13">
    <location>
        <position position="86"/>
    </location>
    <ligand>
        <name>ATP</name>
        <dbReference type="ChEBI" id="CHEBI:30616"/>
    </ligand>
</feature>
<organism evidence="17 18">
    <name type="scientific">Streptococcus mitis</name>
    <dbReference type="NCBI Taxonomy" id="28037"/>
    <lineage>
        <taxon>Bacteria</taxon>
        <taxon>Bacillati</taxon>
        <taxon>Bacillota</taxon>
        <taxon>Bacilli</taxon>
        <taxon>Lactobacillales</taxon>
        <taxon>Streptococcaceae</taxon>
        <taxon>Streptococcus</taxon>
        <taxon>Streptococcus mitis group</taxon>
    </lineage>
</organism>
<evidence type="ECO:0000256" key="4">
    <source>
        <dbReference type="ARBA" id="ARBA00017632"/>
    </source>
</evidence>
<feature type="binding site" evidence="12 13">
    <location>
        <position position="58"/>
    </location>
    <ligand>
        <name>ATP</name>
        <dbReference type="ChEBI" id="CHEBI:30616"/>
    </ligand>
</feature>
<dbReference type="EC" id="2.7.4.6" evidence="3 12"/>
<evidence type="ECO:0000256" key="8">
    <source>
        <dbReference type="ARBA" id="ARBA00022777"/>
    </source>
</evidence>
<name>A0A1X1K7G9_STRMT</name>
<keyword evidence="6 12" id="KW-0479">Metal-binding</keyword>